<dbReference type="InterPro" id="IPR050266">
    <property type="entry name" value="AB_hydrolase_sf"/>
</dbReference>
<dbReference type="PANTHER" id="PTHR43798:SF33">
    <property type="entry name" value="HYDROLASE, PUTATIVE (AFU_ORTHOLOGUE AFUA_2G14860)-RELATED"/>
    <property type="match status" value="1"/>
</dbReference>
<feature type="domain" description="AB hydrolase-1" evidence="1">
    <location>
        <begin position="78"/>
        <end position="189"/>
    </location>
</feature>
<sequence length="279" mass="32676">MKKLLYKIIPLAYGKYFDLMALFSPKKTAEKVFYFFCTIRKGRVGEHQKEYLENAKKEQLSIAKHSIQTYQWAGEKETVLLVHGWESNTFRWRNLIEKLKEEKFNIIAFDAPGHGHSSGKHLYVPLYAEVLQQMVEKHRPKHIVGHSLGGMTILYNTYKNHNEDLEKIVTIGSPSEFYKLVNNFQNILKFNTRVLKAFENYIKERFDFYIKDFSTAAYVQTNTNKGLLFHDKLDKIAPYEDSENVHKNWKNSTFITTEGLGHSMHQEQVNNQILGFLKA</sequence>
<dbReference type="PANTHER" id="PTHR43798">
    <property type="entry name" value="MONOACYLGLYCEROL LIPASE"/>
    <property type="match status" value="1"/>
</dbReference>
<gene>
    <name evidence="2" type="ORF">CLV91_2601</name>
</gene>
<dbReference type="Pfam" id="PF00561">
    <property type="entry name" value="Abhydrolase_1"/>
    <property type="match status" value="1"/>
</dbReference>
<name>A0A495E6C9_9FLAO</name>
<dbReference type="Proteomes" id="UP000269412">
    <property type="component" value="Unassembled WGS sequence"/>
</dbReference>
<dbReference type="OrthoDB" id="9785847at2"/>
<evidence type="ECO:0000313" key="3">
    <source>
        <dbReference type="Proteomes" id="UP000269412"/>
    </source>
</evidence>
<accession>A0A495E6C9</accession>
<dbReference type="RefSeq" id="WP_121068561.1">
    <property type="nucleotide sequence ID" value="NZ_RBIQ01000009.1"/>
</dbReference>
<dbReference type="SUPFAM" id="SSF53474">
    <property type="entry name" value="alpha/beta-Hydrolases"/>
    <property type="match status" value="1"/>
</dbReference>
<dbReference type="AlphaFoldDB" id="A0A495E6C9"/>
<proteinExistence type="predicted"/>
<dbReference type="InterPro" id="IPR029058">
    <property type="entry name" value="AB_hydrolase_fold"/>
</dbReference>
<dbReference type="EMBL" id="RBIQ01000009">
    <property type="protein sequence ID" value="RKR12470.1"/>
    <property type="molecule type" value="Genomic_DNA"/>
</dbReference>
<evidence type="ECO:0000313" key="2">
    <source>
        <dbReference type="EMBL" id="RKR12470.1"/>
    </source>
</evidence>
<keyword evidence="3" id="KW-1185">Reference proteome</keyword>
<reference evidence="2 3" key="1">
    <citation type="submission" date="2018-10" db="EMBL/GenBank/DDBJ databases">
        <title>Genomic Encyclopedia of Archaeal and Bacterial Type Strains, Phase II (KMG-II): from individual species to whole genera.</title>
        <authorList>
            <person name="Goeker M."/>
        </authorList>
    </citation>
    <scope>NUCLEOTIDE SEQUENCE [LARGE SCALE GENOMIC DNA]</scope>
    <source>
        <strain evidence="2 3">DSM 25230</strain>
    </source>
</reference>
<comment type="caution">
    <text evidence="2">The sequence shown here is derived from an EMBL/GenBank/DDBJ whole genome shotgun (WGS) entry which is preliminary data.</text>
</comment>
<dbReference type="GO" id="GO:0016020">
    <property type="term" value="C:membrane"/>
    <property type="evidence" value="ECO:0007669"/>
    <property type="project" value="TreeGrafter"/>
</dbReference>
<dbReference type="Gene3D" id="3.40.50.1820">
    <property type="entry name" value="alpha/beta hydrolase"/>
    <property type="match status" value="1"/>
</dbReference>
<organism evidence="2 3">
    <name type="scientific">Maribacter vaceletii</name>
    <dbReference type="NCBI Taxonomy" id="1206816"/>
    <lineage>
        <taxon>Bacteria</taxon>
        <taxon>Pseudomonadati</taxon>
        <taxon>Bacteroidota</taxon>
        <taxon>Flavobacteriia</taxon>
        <taxon>Flavobacteriales</taxon>
        <taxon>Flavobacteriaceae</taxon>
        <taxon>Maribacter</taxon>
    </lineage>
</organism>
<protein>
    <submittedName>
        <fullName evidence="2">Pimeloyl-ACP methyl ester carboxylesterase</fullName>
    </submittedName>
</protein>
<evidence type="ECO:0000259" key="1">
    <source>
        <dbReference type="Pfam" id="PF00561"/>
    </source>
</evidence>
<dbReference type="InterPro" id="IPR000073">
    <property type="entry name" value="AB_hydrolase_1"/>
</dbReference>